<evidence type="ECO:0000313" key="3">
    <source>
        <dbReference type="Proteomes" id="UP000053660"/>
    </source>
</evidence>
<dbReference type="EMBL" id="KN604120">
    <property type="protein sequence ID" value="KHJ79609.1"/>
    <property type="molecule type" value="Genomic_DNA"/>
</dbReference>
<evidence type="ECO:0000313" key="2">
    <source>
        <dbReference type="EMBL" id="KHJ79609.1"/>
    </source>
</evidence>
<gene>
    <name evidence="2" type="ORF">OESDEN_20739</name>
</gene>
<protein>
    <submittedName>
        <fullName evidence="2">Uncharacterized protein</fullName>
    </submittedName>
</protein>
<evidence type="ECO:0000256" key="1">
    <source>
        <dbReference type="SAM" id="Phobius"/>
    </source>
</evidence>
<reference evidence="2 3" key="1">
    <citation type="submission" date="2014-03" db="EMBL/GenBank/DDBJ databases">
        <title>Draft genome of the hookworm Oesophagostomum dentatum.</title>
        <authorList>
            <person name="Mitreva M."/>
        </authorList>
    </citation>
    <scope>NUCLEOTIDE SEQUENCE [LARGE SCALE GENOMIC DNA]</scope>
    <source>
        <strain evidence="2 3">OD-Hann</strain>
    </source>
</reference>
<accession>A0A0B1S3W3</accession>
<name>A0A0B1S3W3_OESDE</name>
<keyword evidence="3" id="KW-1185">Reference proteome</keyword>
<keyword evidence="1" id="KW-1133">Transmembrane helix</keyword>
<organism evidence="2 3">
    <name type="scientific">Oesophagostomum dentatum</name>
    <name type="common">Nodular worm</name>
    <dbReference type="NCBI Taxonomy" id="61180"/>
    <lineage>
        <taxon>Eukaryota</taxon>
        <taxon>Metazoa</taxon>
        <taxon>Ecdysozoa</taxon>
        <taxon>Nematoda</taxon>
        <taxon>Chromadorea</taxon>
        <taxon>Rhabditida</taxon>
        <taxon>Rhabditina</taxon>
        <taxon>Rhabditomorpha</taxon>
        <taxon>Strongyloidea</taxon>
        <taxon>Strongylidae</taxon>
        <taxon>Oesophagostomum</taxon>
    </lineage>
</organism>
<dbReference type="Proteomes" id="UP000053660">
    <property type="component" value="Unassembled WGS sequence"/>
</dbReference>
<feature type="transmembrane region" description="Helical" evidence="1">
    <location>
        <begin position="59"/>
        <end position="79"/>
    </location>
</feature>
<dbReference type="AlphaFoldDB" id="A0A0B1S3W3"/>
<proteinExistence type="predicted"/>
<dbReference type="OrthoDB" id="5820420at2759"/>
<sequence>MRALFCYLFAAATVLYSIVPVLSFEKKSDMSEFTSAINGASRLRYGKRSFDFGYPLKLVFLKIITKLVTITALETLFFGHKKNL</sequence>
<keyword evidence="1" id="KW-0812">Transmembrane</keyword>
<keyword evidence="1" id="KW-0472">Membrane</keyword>